<evidence type="ECO:0000313" key="12">
    <source>
        <dbReference type="Proteomes" id="UP000230069"/>
    </source>
</evidence>
<dbReference type="GO" id="GO:0016705">
    <property type="term" value="F:oxidoreductase activity, acting on paired donors, with incorporation or reduction of molecular oxygen"/>
    <property type="evidence" value="ECO:0007669"/>
    <property type="project" value="InterPro"/>
</dbReference>
<comment type="subcellular location">
    <subcellularLocation>
        <location evidence="1">Membrane</location>
    </subcellularLocation>
</comment>
<dbReference type="AlphaFoldDB" id="A0A2G5E2M7"/>
<dbReference type="GO" id="GO:0044550">
    <property type="term" value="P:secondary metabolite biosynthetic process"/>
    <property type="evidence" value="ECO:0007669"/>
    <property type="project" value="UniProtKB-ARBA"/>
</dbReference>
<dbReference type="FunCoup" id="A0A2G5E2M7">
    <property type="interactions" value="845"/>
</dbReference>
<name>A0A2G5E2M7_AQUCA</name>
<gene>
    <name evidence="11" type="ORF">AQUCO_01300638v1</name>
</gene>
<reference evidence="11 12" key="1">
    <citation type="submission" date="2017-09" db="EMBL/GenBank/DDBJ databases">
        <title>WGS assembly of Aquilegia coerulea Goldsmith.</title>
        <authorList>
            <person name="Hodges S."/>
            <person name="Kramer E."/>
            <person name="Nordborg M."/>
            <person name="Tomkins J."/>
            <person name="Borevitz J."/>
            <person name="Derieg N."/>
            <person name="Yan J."/>
            <person name="Mihaltcheva S."/>
            <person name="Hayes R.D."/>
            <person name="Rokhsar D."/>
        </authorList>
    </citation>
    <scope>NUCLEOTIDE SEQUENCE [LARGE SCALE GENOMIC DNA]</scope>
    <source>
        <strain evidence="12">cv. Goldsmith</strain>
    </source>
</reference>
<keyword evidence="7 9" id="KW-0408">Iron</keyword>
<dbReference type="InterPro" id="IPR002401">
    <property type="entry name" value="Cyt_P450_E_grp-I"/>
</dbReference>
<feature type="binding site" description="axial binding residue" evidence="9">
    <location>
        <position position="477"/>
    </location>
    <ligand>
        <name>heme</name>
        <dbReference type="ChEBI" id="CHEBI:30413"/>
    </ligand>
    <ligandPart>
        <name>Fe</name>
        <dbReference type="ChEBI" id="CHEBI:18248"/>
    </ligandPart>
</feature>
<evidence type="ECO:0000256" key="9">
    <source>
        <dbReference type="PIRSR" id="PIRSR602401-1"/>
    </source>
</evidence>
<sequence length="539" mass="60985">MITNLVSKIMDVVTGGWLWWWDGTSIESKVVRLIFTMFIMVLVICWCKLVSNSCRKWELPQPPGPRGLPLVGNLPFLEADLQRYFTKLAQVYGPILKIRMGNKICVVLSSPSLVKEVLRDHDAIFAYRDPPIAGMAVTYGGLDIAWSPHGPMWRMLRKVLVGEMLSNTNLEACYGLRQQEVLQKMKDLYTKIGTPVNIGQEVFLMTSNVILSMLWGGTLHGKVRSSVGSEFQQVVGEIVELLGKPNVSDIFPVLARFDLQRIEHRAKELLSWLDKIFNSVIEQKQKKDEAASKTTYQQNKNKDFLQVLLELKEQQDAKTPLTILQLKGLFMDIVVGGTDTTSATLEWAIAEMMQRPVLMKKAQAELEEVVGMNNMVEDSHLSRLHFLDAVVKETLRLHPALPLLVPHRSSKSCTIGGYTVPKGASVFFNVWAMQRDPALWENPLAFHPERFLGDDKKCDYKGNDFHFLPFGSGRRICAGIPLAERMLKYVLASLLHSFEWRLPEGSKLDFAEKFGLVLKKATPVVAIPTPRLLNLDLYY</sequence>
<evidence type="ECO:0000256" key="2">
    <source>
        <dbReference type="ARBA" id="ARBA00022617"/>
    </source>
</evidence>
<dbReference type="InterPro" id="IPR036396">
    <property type="entry name" value="Cyt_P450_sf"/>
</dbReference>
<comment type="similarity">
    <text evidence="10">Belongs to the cytochrome P450 family.</text>
</comment>
<keyword evidence="5" id="KW-1133">Transmembrane helix</keyword>
<dbReference type="OrthoDB" id="2789670at2759"/>
<dbReference type="GO" id="GO:0005506">
    <property type="term" value="F:iron ion binding"/>
    <property type="evidence" value="ECO:0007669"/>
    <property type="project" value="InterPro"/>
</dbReference>
<keyword evidence="8" id="KW-0472">Membrane</keyword>
<evidence type="ECO:0000256" key="8">
    <source>
        <dbReference type="ARBA" id="ARBA00023136"/>
    </source>
</evidence>
<evidence type="ECO:0008006" key="13">
    <source>
        <dbReference type="Google" id="ProtNLM"/>
    </source>
</evidence>
<accession>A0A2G5E2M7</accession>
<keyword evidence="10" id="KW-0503">Monooxygenase</keyword>
<dbReference type="SUPFAM" id="SSF48264">
    <property type="entry name" value="Cytochrome P450"/>
    <property type="match status" value="1"/>
</dbReference>
<evidence type="ECO:0000256" key="5">
    <source>
        <dbReference type="ARBA" id="ARBA00022989"/>
    </source>
</evidence>
<dbReference type="PANTHER" id="PTHR47951">
    <property type="entry name" value="OS08G0547900 PROTEIN"/>
    <property type="match status" value="1"/>
</dbReference>
<dbReference type="Gene3D" id="1.10.630.10">
    <property type="entry name" value="Cytochrome P450"/>
    <property type="match status" value="1"/>
</dbReference>
<protein>
    <recommendedName>
        <fullName evidence="13">Cytochrome P450</fullName>
    </recommendedName>
</protein>
<keyword evidence="4 9" id="KW-0479">Metal-binding</keyword>
<evidence type="ECO:0000256" key="7">
    <source>
        <dbReference type="ARBA" id="ARBA00023004"/>
    </source>
</evidence>
<dbReference type="PROSITE" id="PS00086">
    <property type="entry name" value="CYTOCHROME_P450"/>
    <property type="match status" value="1"/>
</dbReference>
<dbReference type="CDD" id="cd11073">
    <property type="entry name" value="CYP76-like"/>
    <property type="match status" value="1"/>
</dbReference>
<dbReference type="GO" id="GO:0020037">
    <property type="term" value="F:heme binding"/>
    <property type="evidence" value="ECO:0007669"/>
    <property type="project" value="InterPro"/>
</dbReference>
<dbReference type="InterPro" id="IPR001128">
    <property type="entry name" value="Cyt_P450"/>
</dbReference>
<dbReference type="GO" id="GO:0004497">
    <property type="term" value="F:monooxygenase activity"/>
    <property type="evidence" value="ECO:0007669"/>
    <property type="project" value="UniProtKB-KW"/>
</dbReference>
<dbReference type="EMBL" id="KZ305030">
    <property type="protein sequence ID" value="PIA50038.1"/>
    <property type="molecule type" value="Genomic_DNA"/>
</dbReference>
<evidence type="ECO:0000256" key="1">
    <source>
        <dbReference type="ARBA" id="ARBA00004370"/>
    </source>
</evidence>
<dbReference type="Proteomes" id="UP000230069">
    <property type="component" value="Unassembled WGS sequence"/>
</dbReference>
<organism evidence="11 12">
    <name type="scientific">Aquilegia coerulea</name>
    <name type="common">Rocky mountain columbine</name>
    <dbReference type="NCBI Taxonomy" id="218851"/>
    <lineage>
        <taxon>Eukaryota</taxon>
        <taxon>Viridiplantae</taxon>
        <taxon>Streptophyta</taxon>
        <taxon>Embryophyta</taxon>
        <taxon>Tracheophyta</taxon>
        <taxon>Spermatophyta</taxon>
        <taxon>Magnoliopsida</taxon>
        <taxon>Ranunculales</taxon>
        <taxon>Ranunculaceae</taxon>
        <taxon>Thalictroideae</taxon>
        <taxon>Aquilegia</taxon>
    </lineage>
</organism>
<evidence type="ECO:0000256" key="6">
    <source>
        <dbReference type="ARBA" id="ARBA00023002"/>
    </source>
</evidence>
<keyword evidence="12" id="KW-1185">Reference proteome</keyword>
<dbReference type="PRINTS" id="PR00463">
    <property type="entry name" value="EP450I"/>
</dbReference>
<dbReference type="PANTHER" id="PTHR47951:SF7">
    <property type="entry name" value="FLAVONOID 3',5'-HYDROXYLASE-LIKE ISOFORM X1"/>
    <property type="match status" value="1"/>
</dbReference>
<dbReference type="STRING" id="218851.A0A2G5E2M7"/>
<dbReference type="GO" id="GO:0016020">
    <property type="term" value="C:membrane"/>
    <property type="evidence" value="ECO:0007669"/>
    <property type="project" value="UniProtKB-SubCell"/>
</dbReference>
<dbReference type="PRINTS" id="PR00385">
    <property type="entry name" value="P450"/>
</dbReference>
<keyword evidence="6 10" id="KW-0560">Oxidoreductase</keyword>
<evidence type="ECO:0000256" key="3">
    <source>
        <dbReference type="ARBA" id="ARBA00022692"/>
    </source>
</evidence>
<dbReference type="Pfam" id="PF00067">
    <property type="entry name" value="p450"/>
    <property type="match status" value="1"/>
</dbReference>
<dbReference type="InterPro" id="IPR017972">
    <property type="entry name" value="Cyt_P450_CS"/>
</dbReference>
<evidence type="ECO:0000256" key="10">
    <source>
        <dbReference type="RuleBase" id="RU000461"/>
    </source>
</evidence>
<keyword evidence="3" id="KW-0812">Transmembrane</keyword>
<dbReference type="FunFam" id="1.10.630.10:FF:000026">
    <property type="entry name" value="Cytochrome P450 82C4"/>
    <property type="match status" value="1"/>
</dbReference>
<evidence type="ECO:0000313" key="11">
    <source>
        <dbReference type="EMBL" id="PIA50038.1"/>
    </source>
</evidence>
<keyword evidence="2 9" id="KW-0349">Heme</keyword>
<comment type="cofactor">
    <cofactor evidence="9">
        <name>heme</name>
        <dbReference type="ChEBI" id="CHEBI:30413"/>
    </cofactor>
</comment>
<dbReference type="InParanoid" id="A0A2G5E2M7"/>
<proteinExistence type="inferred from homology"/>
<evidence type="ECO:0000256" key="4">
    <source>
        <dbReference type="ARBA" id="ARBA00022723"/>
    </source>
</evidence>